<name>A0ABV0MP45_9TELE</name>
<feature type="non-terminal residue" evidence="3">
    <location>
        <position position="1"/>
    </location>
</feature>
<dbReference type="EMBL" id="JAHRIO010005177">
    <property type="protein sequence ID" value="MEQ2160198.1"/>
    <property type="molecule type" value="Genomic_DNA"/>
</dbReference>
<dbReference type="Gene3D" id="3.30.1370.10">
    <property type="entry name" value="K Homology domain, type 1"/>
    <property type="match status" value="1"/>
</dbReference>
<evidence type="ECO:0000313" key="3">
    <source>
        <dbReference type="EMBL" id="MEQ2160198.1"/>
    </source>
</evidence>
<dbReference type="InterPro" id="IPR036612">
    <property type="entry name" value="KH_dom_type_1_sf"/>
</dbReference>
<keyword evidence="4" id="KW-1185">Reference proteome</keyword>
<gene>
    <name evidence="3" type="primary">PCBP3_3</name>
    <name evidence="3" type="ORF">GOODEAATRI_031150</name>
</gene>
<evidence type="ECO:0000259" key="2">
    <source>
        <dbReference type="Pfam" id="PF00013"/>
    </source>
</evidence>
<dbReference type="PROSITE" id="PS50084">
    <property type="entry name" value="KH_TYPE_1"/>
    <property type="match status" value="1"/>
</dbReference>
<dbReference type="SUPFAM" id="SSF54791">
    <property type="entry name" value="Eukaryotic type KH-domain (KH-domain type I)"/>
    <property type="match status" value="1"/>
</dbReference>
<feature type="domain" description="K Homology" evidence="2">
    <location>
        <begin position="18"/>
        <end position="45"/>
    </location>
</feature>
<comment type="caution">
    <text evidence="3">The sequence shown here is derived from an EMBL/GenBank/DDBJ whole genome shotgun (WGS) entry which is preliminary data.</text>
</comment>
<protein>
    <submittedName>
        <fullName evidence="3">Poly(RC)-binding protein 3</fullName>
    </submittedName>
</protein>
<keyword evidence="1" id="KW-0694">RNA-binding</keyword>
<dbReference type="InterPro" id="IPR004088">
    <property type="entry name" value="KH_dom_type_1"/>
</dbReference>
<accession>A0ABV0MP45</accession>
<sequence>DLAALVANGTVTSKPPITLRLVIPASQCGSLIGKGGSKIKEIREVSLQKNRWTLRQF</sequence>
<dbReference type="Proteomes" id="UP001476798">
    <property type="component" value="Unassembled WGS sequence"/>
</dbReference>
<dbReference type="Pfam" id="PF00013">
    <property type="entry name" value="KH_1"/>
    <property type="match status" value="1"/>
</dbReference>
<organism evidence="3 4">
    <name type="scientific">Goodea atripinnis</name>
    <dbReference type="NCBI Taxonomy" id="208336"/>
    <lineage>
        <taxon>Eukaryota</taxon>
        <taxon>Metazoa</taxon>
        <taxon>Chordata</taxon>
        <taxon>Craniata</taxon>
        <taxon>Vertebrata</taxon>
        <taxon>Euteleostomi</taxon>
        <taxon>Actinopterygii</taxon>
        <taxon>Neopterygii</taxon>
        <taxon>Teleostei</taxon>
        <taxon>Neoteleostei</taxon>
        <taxon>Acanthomorphata</taxon>
        <taxon>Ovalentaria</taxon>
        <taxon>Atherinomorphae</taxon>
        <taxon>Cyprinodontiformes</taxon>
        <taxon>Goodeidae</taxon>
        <taxon>Goodea</taxon>
    </lineage>
</organism>
<reference evidence="3 4" key="1">
    <citation type="submission" date="2021-06" db="EMBL/GenBank/DDBJ databases">
        <authorList>
            <person name="Palmer J.M."/>
        </authorList>
    </citation>
    <scope>NUCLEOTIDE SEQUENCE [LARGE SCALE GENOMIC DNA]</scope>
    <source>
        <strain evidence="3 4">GA_2019</strain>
        <tissue evidence="3">Muscle</tissue>
    </source>
</reference>
<evidence type="ECO:0000256" key="1">
    <source>
        <dbReference type="PROSITE-ProRule" id="PRU00117"/>
    </source>
</evidence>
<evidence type="ECO:0000313" key="4">
    <source>
        <dbReference type="Proteomes" id="UP001476798"/>
    </source>
</evidence>
<proteinExistence type="predicted"/>